<dbReference type="eggNOG" id="COG0589">
    <property type="taxonomic scope" value="Bacteria"/>
</dbReference>
<evidence type="ECO:0000256" key="2">
    <source>
        <dbReference type="PIRNR" id="PIRNR006276"/>
    </source>
</evidence>
<dbReference type="SUPFAM" id="SSF52402">
    <property type="entry name" value="Adenine nucleotide alpha hydrolases-like"/>
    <property type="match status" value="1"/>
</dbReference>
<dbReference type="GO" id="GO:0005737">
    <property type="term" value="C:cytoplasm"/>
    <property type="evidence" value="ECO:0007669"/>
    <property type="project" value="UniProtKB-SubCell"/>
</dbReference>
<comment type="similarity">
    <text evidence="1 2">Belongs to the universal stress protein A family.</text>
</comment>
<dbReference type="EMBL" id="CP000510">
    <property type="protein sequence ID" value="ABM02796.1"/>
    <property type="molecule type" value="Genomic_DNA"/>
</dbReference>
<dbReference type="AlphaFoldDB" id="A1STI1"/>
<dbReference type="OrthoDB" id="9792500at2"/>
<comment type="subcellular location">
    <subcellularLocation>
        <location evidence="2">Cytoplasm</location>
    </subcellularLocation>
</comment>
<accession>A1STI1</accession>
<dbReference type="InterPro" id="IPR006015">
    <property type="entry name" value="Universal_stress_UspA"/>
</dbReference>
<keyword evidence="2" id="KW-0963">Cytoplasm</keyword>
<sequence>MSYKHILVAVDLSRSSEFIVAKAVSLAKDSNAAISLIYVDVDYADNFTGLSYSEFNKLAPISGRSIILEKELQELAKQIDYPITNTLFVSGDLNKNLQVTVKEIGADLLVCGHHHDFWSRLLSSVRKLVNSSLIDMLIVQL</sequence>
<dbReference type="InterPro" id="IPR006016">
    <property type="entry name" value="UspA"/>
</dbReference>
<feature type="domain" description="UspA" evidence="3">
    <location>
        <begin position="3"/>
        <end position="139"/>
    </location>
</feature>
<name>A1STI1_PSYIN</name>
<dbReference type="PIRSF" id="PIRSF006276">
    <property type="entry name" value="UspA"/>
    <property type="match status" value="1"/>
</dbReference>
<dbReference type="Pfam" id="PF00582">
    <property type="entry name" value="Usp"/>
    <property type="match status" value="1"/>
</dbReference>
<dbReference type="KEGG" id="pin:Ping_0955"/>
<evidence type="ECO:0000313" key="5">
    <source>
        <dbReference type="Proteomes" id="UP000000639"/>
    </source>
</evidence>
<dbReference type="InterPro" id="IPR014729">
    <property type="entry name" value="Rossmann-like_a/b/a_fold"/>
</dbReference>
<dbReference type="Gene3D" id="3.40.50.620">
    <property type="entry name" value="HUPs"/>
    <property type="match status" value="1"/>
</dbReference>
<evidence type="ECO:0000259" key="3">
    <source>
        <dbReference type="Pfam" id="PF00582"/>
    </source>
</evidence>
<dbReference type="Proteomes" id="UP000000639">
    <property type="component" value="Chromosome"/>
</dbReference>
<gene>
    <name evidence="4" type="ordered locus">Ping_0955</name>
</gene>
<evidence type="ECO:0000313" key="4">
    <source>
        <dbReference type="EMBL" id="ABM02796.1"/>
    </source>
</evidence>
<dbReference type="HOGENOM" id="CLU_049301_18_0_6"/>
<evidence type="ECO:0000256" key="1">
    <source>
        <dbReference type="ARBA" id="ARBA00008791"/>
    </source>
</evidence>
<dbReference type="STRING" id="357804.Ping_0955"/>
<dbReference type="RefSeq" id="WP_011769359.1">
    <property type="nucleotide sequence ID" value="NC_008709.1"/>
</dbReference>
<protein>
    <recommendedName>
        <fullName evidence="2">Universal stress protein</fullName>
    </recommendedName>
</protein>
<proteinExistence type="inferred from homology"/>
<reference evidence="4 5" key="1">
    <citation type="submission" date="2007-01" db="EMBL/GenBank/DDBJ databases">
        <title>Complete sequence of Psychromonas ingrahamii 37.</title>
        <authorList>
            <consortium name="US DOE Joint Genome Institute"/>
            <person name="Copeland A."/>
            <person name="Lucas S."/>
            <person name="Lapidus A."/>
            <person name="Barry K."/>
            <person name="Detter J.C."/>
            <person name="Glavina del Rio T."/>
            <person name="Hammon N."/>
            <person name="Israni S."/>
            <person name="Dalin E."/>
            <person name="Tice H."/>
            <person name="Pitluck S."/>
            <person name="Thompson L.S."/>
            <person name="Brettin T."/>
            <person name="Bruce D."/>
            <person name="Han C."/>
            <person name="Tapia R."/>
            <person name="Schmutz J."/>
            <person name="Larimer F."/>
            <person name="Land M."/>
            <person name="Hauser L."/>
            <person name="Kyrpides N."/>
            <person name="Ivanova N."/>
            <person name="Staley J."/>
            <person name="Richardson P."/>
        </authorList>
    </citation>
    <scope>NUCLEOTIDE SEQUENCE [LARGE SCALE GENOMIC DNA]</scope>
    <source>
        <strain evidence="4 5">37</strain>
    </source>
</reference>
<organism evidence="4 5">
    <name type="scientific">Psychromonas ingrahamii (strain DSM 17664 / CCUG 51855 / 37)</name>
    <dbReference type="NCBI Taxonomy" id="357804"/>
    <lineage>
        <taxon>Bacteria</taxon>
        <taxon>Pseudomonadati</taxon>
        <taxon>Pseudomonadota</taxon>
        <taxon>Gammaproteobacteria</taxon>
        <taxon>Alteromonadales</taxon>
        <taxon>Psychromonadaceae</taxon>
        <taxon>Psychromonas</taxon>
    </lineage>
</organism>
<keyword evidence="5" id="KW-1185">Reference proteome</keyword>